<comment type="similarity">
    <text evidence="2 7">Belongs to the phosphohexose mutase family.</text>
</comment>
<dbReference type="InterPro" id="IPR005841">
    <property type="entry name" value="Alpha-D-phosphohexomutase_SF"/>
</dbReference>
<dbReference type="PANTHER" id="PTHR45745">
    <property type="entry name" value="PHOSPHOMANNOMUTASE 45A"/>
    <property type="match status" value="1"/>
</dbReference>
<evidence type="ECO:0000256" key="1">
    <source>
        <dbReference type="ARBA" id="ARBA00001946"/>
    </source>
</evidence>
<evidence type="ECO:0000256" key="7">
    <source>
        <dbReference type="RuleBase" id="RU004326"/>
    </source>
</evidence>
<dbReference type="GO" id="GO:0006166">
    <property type="term" value="P:purine ribonucleoside salvage"/>
    <property type="evidence" value="ECO:0007669"/>
    <property type="project" value="TreeGrafter"/>
</dbReference>
<organism evidence="12 13">
    <name type="scientific">Glycomyces harbinensis</name>
    <dbReference type="NCBI Taxonomy" id="58114"/>
    <lineage>
        <taxon>Bacteria</taxon>
        <taxon>Bacillati</taxon>
        <taxon>Actinomycetota</taxon>
        <taxon>Actinomycetes</taxon>
        <taxon>Glycomycetales</taxon>
        <taxon>Glycomycetaceae</taxon>
        <taxon>Glycomyces</taxon>
    </lineage>
</organism>
<keyword evidence="3" id="KW-0597">Phosphoprotein</keyword>
<reference evidence="13" key="1">
    <citation type="submission" date="2016-10" db="EMBL/GenBank/DDBJ databases">
        <authorList>
            <person name="Varghese N."/>
            <person name="Submissions S."/>
        </authorList>
    </citation>
    <scope>NUCLEOTIDE SEQUENCE [LARGE SCALE GENOMIC DNA]</scope>
    <source>
        <strain evidence="13">CGMCC 4.3516</strain>
    </source>
</reference>
<proteinExistence type="inferred from homology"/>
<dbReference type="InterPro" id="IPR036900">
    <property type="entry name" value="A-D-PHexomutase_C_sf"/>
</dbReference>
<dbReference type="Gene3D" id="3.40.120.10">
    <property type="entry name" value="Alpha-D-Glucose-1,6-Bisphosphate, subunit A, domain 3"/>
    <property type="match status" value="3"/>
</dbReference>
<feature type="domain" description="Alpha-D-phosphohexomutase alpha/beta/alpha" evidence="10">
    <location>
        <begin position="227"/>
        <end position="327"/>
    </location>
</feature>
<dbReference type="Pfam" id="PF02880">
    <property type="entry name" value="PGM_PMM_III"/>
    <property type="match status" value="1"/>
</dbReference>
<evidence type="ECO:0000256" key="4">
    <source>
        <dbReference type="ARBA" id="ARBA00022723"/>
    </source>
</evidence>
<keyword evidence="4 7" id="KW-0479">Metal-binding</keyword>
<evidence type="ECO:0000259" key="8">
    <source>
        <dbReference type="Pfam" id="PF00408"/>
    </source>
</evidence>
<keyword evidence="5 7" id="KW-0460">Magnesium</keyword>
<feature type="domain" description="Alpha-D-phosphohexomutase C-terminal" evidence="8">
    <location>
        <begin position="479"/>
        <end position="532"/>
    </location>
</feature>
<dbReference type="STRING" id="58114.SAMN05216270_104156"/>
<sequence>MCDHFPMKESAPANDVNLDALRAEVLQWITDDPDKSSRDELYRLLDALPDSAEELGERFAGRLKFGTAGLRGPLRAGPNGMNLAVVRAAAAGLANWLDAKGAEGPVVIGYDARHGSRDFAAETARVVTGSGRRALVMPGPLPTPVTAYAVTKLDGAAAVQVTASHNPPQDNGYKVYLGRELGGDLGAGAQIVPPADTEIEAAIEALGPLSEIPLGDEGETLDESVLEEYLTAVASVVDPDDPKRLASVATPMHGVGGRTLVKAMERAGFPAPILVPEQADPDADFPTVAFPNPEEPGAIDLLKALAAEEGADVALALDPDADRCSVAVPVGDGTWRQLTGNEVGVLLADHWMRKGRKGTYATTIVSTTQLKAMCAKRGFKYDETLTGFKWLARAGADLAFAFEEALGYCVAPEFLRDKDGVSASLVVAEIAAGQAARMATLQDRLDELAEEFGVYETGQLSIRVDDLSEIDACMKRLRAHRPTSLLDEPVSDYLDRLPDADVVTITTANARVVCRPSGTEPKLKAYLEVREDVGGDLQGARERARASIEALRAEVAALLGVPH</sequence>
<feature type="domain" description="Alpha-D-phosphohexomutase alpha/beta/alpha" evidence="9">
    <location>
        <begin position="63"/>
        <end position="205"/>
    </location>
</feature>
<name>A0A1G6V175_9ACTN</name>
<dbReference type="GO" id="GO:0005975">
    <property type="term" value="P:carbohydrate metabolic process"/>
    <property type="evidence" value="ECO:0007669"/>
    <property type="project" value="InterPro"/>
</dbReference>
<dbReference type="InterPro" id="IPR016055">
    <property type="entry name" value="A-D-PHexomutase_a/b/a-I/II/III"/>
</dbReference>
<evidence type="ECO:0000313" key="13">
    <source>
        <dbReference type="Proteomes" id="UP000198949"/>
    </source>
</evidence>
<dbReference type="GO" id="GO:0008973">
    <property type="term" value="F:phosphopentomutase activity"/>
    <property type="evidence" value="ECO:0007669"/>
    <property type="project" value="TreeGrafter"/>
</dbReference>
<dbReference type="InterPro" id="IPR016066">
    <property type="entry name" value="A-D-PHexomutase_CS"/>
</dbReference>
<dbReference type="InterPro" id="IPR005843">
    <property type="entry name" value="A-D-PHexomutase_C"/>
</dbReference>
<dbReference type="InterPro" id="IPR005846">
    <property type="entry name" value="A-D-PHexomutase_a/b/a-III"/>
</dbReference>
<dbReference type="InterPro" id="IPR005844">
    <property type="entry name" value="A-D-PHexomutase_a/b/a-I"/>
</dbReference>
<evidence type="ECO:0000256" key="3">
    <source>
        <dbReference type="ARBA" id="ARBA00022553"/>
    </source>
</evidence>
<dbReference type="PRINTS" id="PR00509">
    <property type="entry name" value="PGMPMM"/>
</dbReference>
<dbReference type="InterPro" id="IPR005845">
    <property type="entry name" value="A-D-PHexomutase_a/b/a-II"/>
</dbReference>
<dbReference type="AlphaFoldDB" id="A0A1G6V175"/>
<evidence type="ECO:0000259" key="10">
    <source>
        <dbReference type="Pfam" id="PF02879"/>
    </source>
</evidence>
<dbReference type="PANTHER" id="PTHR45745:SF1">
    <property type="entry name" value="PHOSPHOGLUCOMUTASE 2B-RELATED"/>
    <property type="match status" value="1"/>
</dbReference>
<feature type="domain" description="Alpha-D-phosphohexomutase alpha/beta/alpha" evidence="11">
    <location>
        <begin position="340"/>
        <end position="447"/>
    </location>
</feature>
<dbReference type="SUPFAM" id="SSF53738">
    <property type="entry name" value="Phosphoglucomutase, first 3 domains"/>
    <property type="match status" value="3"/>
</dbReference>
<dbReference type="CDD" id="cd05799">
    <property type="entry name" value="PGM2"/>
    <property type="match status" value="1"/>
</dbReference>
<evidence type="ECO:0000259" key="9">
    <source>
        <dbReference type="Pfam" id="PF02878"/>
    </source>
</evidence>
<comment type="cofactor">
    <cofactor evidence="1">
        <name>Mg(2+)</name>
        <dbReference type="ChEBI" id="CHEBI:18420"/>
    </cofactor>
</comment>
<dbReference type="Gene3D" id="3.30.310.50">
    <property type="entry name" value="Alpha-D-phosphohexomutase, C-terminal domain"/>
    <property type="match status" value="1"/>
</dbReference>
<dbReference type="PROSITE" id="PS00710">
    <property type="entry name" value="PGM_PMM"/>
    <property type="match status" value="1"/>
</dbReference>
<dbReference type="Pfam" id="PF02878">
    <property type="entry name" value="PGM_PMM_I"/>
    <property type="match status" value="1"/>
</dbReference>
<evidence type="ECO:0000256" key="6">
    <source>
        <dbReference type="ARBA" id="ARBA00023235"/>
    </source>
</evidence>
<dbReference type="SUPFAM" id="SSF55957">
    <property type="entry name" value="Phosphoglucomutase, C-terminal domain"/>
    <property type="match status" value="1"/>
</dbReference>
<keyword evidence="13" id="KW-1185">Reference proteome</keyword>
<dbReference type="Pfam" id="PF00408">
    <property type="entry name" value="PGM_PMM_IV"/>
    <property type="match status" value="1"/>
</dbReference>
<gene>
    <name evidence="12" type="ORF">SAMN05216270_104156</name>
</gene>
<dbReference type="GO" id="GO:0000287">
    <property type="term" value="F:magnesium ion binding"/>
    <property type="evidence" value="ECO:0007669"/>
    <property type="project" value="InterPro"/>
</dbReference>
<keyword evidence="6" id="KW-0413">Isomerase</keyword>
<dbReference type="Proteomes" id="UP000198949">
    <property type="component" value="Unassembled WGS sequence"/>
</dbReference>
<dbReference type="Pfam" id="PF02879">
    <property type="entry name" value="PGM_PMM_II"/>
    <property type="match status" value="1"/>
</dbReference>
<evidence type="ECO:0000259" key="11">
    <source>
        <dbReference type="Pfam" id="PF02880"/>
    </source>
</evidence>
<accession>A0A1G6V175</accession>
<evidence type="ECO:0000256" key="5">
    <source>
        <dbReference type="ARBA" id="ARBA00022842"/>
    </source>
</evidence>
<evidence type="ECO:0000256" key="2">
    <source>
        <dbReference type="ARBA" id="ARBA00010231"/>
    </source>
</evidence>
<evidence type="ECO:0000313" key="12">
    <source>
        <dbReference type="EMBL" id="SDD47379.1"/>
    </source>
</evidence>
<dbReference type="EMBL" id="FNAD01000004">
    <property type="protein sequence ID" value="SDD47379.1"/>
    <property type="molecule type" value="Genomic_DNA"/>
</dbReference>
<protein>
    <submittedName>
        <fullName evidence="12">Phosphomannomutase</fullName>
    </submittedName>
</protein>